<gene>
    <name evidence="2" type="ORF">AAFP95_18560</name>
</gene>
<dbReference type="AlphaFoldDB" id="A0AAU6WN19"/>
<dbReference type="RefSeq" id="WP_345766105.1">
    <property type="nucleotide sequence ID" value="NZ_CP154834.1"/>
</dbReference>
<reference evidence="2 3" key="1">
    <citation type="submission" date="2024-04" db="EMBL/GenBank/DDBJ databases">
        <title>Genome sequencing and assembly of rice foliar adapted Chryseobacterium endophyticum OsEnb-ALM-A6.</title>
        <authorList>
            <person name="Kumar S."/>
            <person name="Javed M."/>
            <person name="Chouhan V."/>
            <person name="Charishma K."/>
            <person name="Patel A."/>
            <person name="Kumar M."/>
            <person name="Sahu K.P."/>
            <person name="Kumar A."/>
        </authorList>
    </citation>
    <scope>NUCLEOTIDE SEQUENCE [LARGE SCALE GENOMIC DNA]</scope>
    <source>
        <strain evidence="2 3">OsEnb-ALM-A6</strain>
    </source>
</reference>
<proteinExistence type="predicted"/>
<dbReference type="Proteomes" id="UP001463665">
    <property type="component" value="Chromosome"/>
</dbReference>
<organism evidence="2 3">
    <name type="scientific">Chryseobacterium endophyticum</name>
    <dbReference type="NCBI Taxonomy" id="1854762"/>
    <lineage>
        <taxon>Bacteria</taxon>
        <taxon>Pseudomonadati</taxon>
        <taxon>Bacteroidota</taxon>
        <taxon>Flavobacteriia</taxon>
        <taxon>Flavobacteriales</taxon>
        <taxon>Weeksellaceae</taxon>
        <taxon>Chryseobacterium group</taxon>
        <taxon>Chryseobacterium</taxon>
    </lineage>
</organism>
<feature type="region of interest" description="Disordered" evidence="1">
    <location>
        <begin position="1"/>
        <end position="29"/>
    </location>
</feature>
<name>A0AAU6WN19_9FLAO</name>
<evidence type="ECO:0000313" key="3">
    <source>
        <dbReference type="Proteomes" id="UP001463665"/>
    </source>
</evidence>
<keyword evidence="3" id="KW-1185">Reference proteome</keyword>
<evidence type="ECO:0000313" key="2">
    <source>
        <dbReference type="EMBL" id="XAO73698.1"/>
    </source>
</evidence>
<sequence>MKAVKPLDKGSSNPHGPGKKQKPEKPVVVPLPVTEVANLQTQKPESNTVTAGSANPYSNRMNLNGTIAPVHGSQTIYDQGAEIMYGRFQESLAETGDINHPDTQKLEKGYMSTLSISQVQDYHNLKNGTYLPKTLEEQAAAYRENKIQKEAQQKANRQVPAMRTTL</sequence>
<accession>A0AAU6WN19</accession>
<dbReference type="EMBL" id="CP154834">
    <property type="protein sequence ID" value="XAO73698.1"/>
    <property type="molecule type" value="Genomic_DNA"/>
</dbReference>
<evidence type="ECO:0000256" key="1">
    <source>
        <dbReference type="SAM" id="MobiDB-lite"/>
    </source>
</evidence>
<protein>
    <submittedName>
        <fullName evidence="2">Uncharacterized protein</fullName>
    </submittedName>
</protein>